<dbReference type="AlphaFoldDB" id="A0A4R6V186"/>
<evidence type="ECO:0000256" key="1">
    <source>
        <dbReference type="SAM" id="Phobius"/>
    </source>
</evidence>
<sequence length="201" mass="20917">MKIYADHPLRFCLQFLGDAFALVWIVLWIRAASALHEALNALAAPGALMEEAGDGLTSHMRDAAAAAEDVPLVGEQLARPFSGMGDTGEDLAAAGTGFQEGVAELAVGLSLLTAVLPVVVVLGVWLPSRIRWIRQASGVRRLRGLAPAAGAELLALRALSSASAGALSRVHRDPVGAWRSGDADAIDGLAALELGRLGLKR</sequence>
<dbReference type="RefSeq" id="WP_133741330.1">
    <property type="nucleotide sequence ID" value="NZ_SNYN01000006.1"/>
</dbReference>
<organism evidence="2 3">
    <name type="scientific">Actinorugispora endophytica</name>
    <dbReference type="NCBI Taxonomy" id="1605990"/>
    <lineage>
        <taxon>Bacteria</taxon>
        <taxon>Bacillati</taxon>
        <taxon>Actinomycetota</taxon>
        <taxon>Actinomycetes</taxon>
        <taxon>Streptosporangiales</taxon>
        <taxon>Nocardiopsidaceae</taxon>
        <taxon>Actinorugispora</taxon>
    </lineage>
</organism>
<name>A0A4R6V186_9ACTN</name>
<gene>
    <name evidence="2" type="ORF">EV190_10666</name>
</gene>
<evidence type="ECO:0008006" key="4">
    <source>
        <dbReference type="Google" id="ProtNLM"/>
    </source>
</evidence>
<dbReference type="Proteomes" id="UP000295281">
    <property type="component" value="Unassembled WGS sequence"/>
</dbReference>
<evidence type="ECO:0000313" key="2">
    <source>
        <dbReference type="EMBL" id="TDQ52428.1"/>
    </source>
</evidence>
<accession>A0A4R6V186</accession>
<feature type="transmembrane region" description="Helical" evidence="1">
    <location>
        <begin position="105"/>
        <end position="126"/>
    </location>
</feature>
<dbReference type="OrthoDB" id="5198533at2"/>
<proteinExistence type="predicted"/>
<dbReference type="EMBL" id="SNYN01000006">
    <property type="protein sequence ID" value="TDQ52428.1"/>
    <property type="molecule type" value="Genomic_DNA"/>
</dbReference>
<keyword evidence="1" id="KW-0812">Transmembrane</keyword>
<comment type="caution">
    <text evidence="2">The sequence shown here is derived from an EMBL/GenBank/DDBJ whole genome shotgun (WGS) entry which is preliminary data.</text>
</comment>
<evidence type="ECO:0000313" key="3">
    <source>
        <dbReference type="Proteomes" id="UP000295281"/>
    </source>
</evidence>
<reference evidence="2 3" key="1">
    <citation type="submission" date="2019-03" db="EMBL/GenBank/DDBJ databases">
        <title>Genomic Encyclopedia of Type Strains, Phase IV (KMG-IV): sequencing the most valuable type-strain genomes for metagenomic binning, comparative biology and taxonomic classification.</title>
        <authorList>
            <person name="Goeker M."/>
        </authorList>
    </citation>
    <scope>NUCLEOTIDE SEQUENCE [LARGE SCALE GENOMIC DNA]</scope>
    <source>
        <strain evidence="2 3">DSM 46770</strain>
    </source>
</reference>
<keyword evidence="1" id="KW-1133">Transmembrane helix</keyword>
<keyword evidence="1" id="KW-0472">Membrane</keyword>
<keyword evidence="3" id="KW-1185">Reference proteome</keyword>
<feature type="transmembrane region" description="Helical" evidence="1">
    <location>
        <begin position="12"/>
        <end position="31"/>
    </location>
</feature>
<protein>
    <recommendedName>
        <fullName evidence="4">Transmembrane protein</fullName>
    </recommendedName>
</protein>